<comment type="caution">
    <text evidence="17">The sequence shown here is derived from an EMBL/GenBank/DDBJ whole genome shotgun (WGS) entry which is preliminary data.</text>
</comment>
<evidence type="ECO:0000259" key="15">
    <source>
        <dbReference type="Pfam" id="PF02772"/>
    </source>
</evidence>
<dbReference type="Pfam" id="PF00438">
    <property type="entry name" value="S-AdoMet_synt_N"/>
    <property type="match status" value="1"/>
</dbReference>
<dbReference type="CDD" id="cd18079">
    <property type="entry name" value="S-AdoMet_synt"/>
    <property type="match status" value="1"/>
</dbReference>
<comment type="catalytic activity">
    <reaction evidence="10">
        <text>L-methionine + ATP + H2O = S-adenosyl-L-methionine + phosphate + diphosphate</text>
        <dbReference type="Rhea" id="RHEA:21080"/>
        <dbReference type="ChEBI" id="CHEBI:15377"/>
        <dbReference type="ChEBI" id="CHEBI:30616"/>
        <dbReference type="ChEBI" id="CHEBI:33019"/>
        <dbReference type="ChEBI" id="CHEBI:43474"/>
        <dbReference type="ChEBI" id="CHEBI:57844"/>
        <dbReference type="ChEBI" id="CHEBI:59789"/>
        <dbReference type="EC" id="2.5.1.6"/>
    </reaction>
</comment>
<accession>A0ABS4S701</accession>
<feature type="binding site" evidence="10">
    <location>
        <position position="254"/>
    </location>
    <ligand>
        <name>L-methionine</name>
        <dbReference type="ChEBI" id="CHEBI:57844"/>
        <note>ligand shared between two neighboring subunits</note>
    </ligand>
</feature>
<keyword evidence="9 10" id="KW-0630">Potassium</keyword>
<keyword evidence="10" id="KW-0963">Cytoplasm</keyword>
<dbReference type="Pfam" id="PF02773">
    <property type="entry name" value="S-AdoMet_synt_C"/>
    <property type="match status" value="1"/>
</dbReference>
<evidence type="ECO:0000256" key="2">
    <source>
        <dbReference type="ARBA" id="ARBA00009685"/>
    </source>
</evidence>
<dbReference type="PROSITE" id="PS00377">
    <property type="entry name" value="ADOMET_SYNTHASE_2"/>
    <property type="match status" value="1"/>
</dbReference>
<keyword evidence="7 10" id="KW-0067">ATP-binding</keyword>
<keyword evidence="18" id="KW-1185">Reference proteome</keyword>
<dbReference type="InterPro" id="IPR002133">
    <property type="entry name" value="S-AdoMet_synthetase"/>
</dbReference>
<evidence type="ECO:0000256" key="4">
    <source>
        <dbReference type="ARBA" id="ARBA00022679"/>
    </source>
</evidence>
<dbReference type="Proteomes" id="UP001519294">
    <property type="component" value="Unassembled WGS sequence"/>
</dbReference>
<evidence type="ECO:0000256" key="1">
    <source>
        <dbReference type="ARBA" id="ARBA00005224"/>
    </source>
</evidence>
<feature type="region of interest" description="Flexible loop" evidence="10">
    <location>
        <begin position="102"/>
        <end position="112"/>
    </location>
</feature>
<dbReference type="InterPro" id="IPR022628">
    <property type="entry name" value="S-AdoMet_synt_N"/>
</dbReference>
<feature type="binding site" evidence="10">
    <location>
        <position position="277"/>
    </location>
    <ligand>
        <name>ATP</name>
        <dbReference type="ChEBI" id="CHEBI:30616"/>
        <note>ligand shared between two neighboring subunits</note>
    </ligand>
</feature>
<feature type="binding site" evidence="10">
    <location>
        <position position="46"/>
    </location>
    <ligand>
        <name>K(+)</name>
        <dbReference type="ChEBI" id="CHEBI:29103"/>
    </ligand>
</feature>
<keyword evidence="5 10" id="KW-0479">Metal-binding</keyword>
<evidence type="ECO:0000256" key="5">
    <source>
        <dbReference type="ARBA" id="ARBA00022723"/>
    </source>
</evidence>
<dbReference type="NCBIfam" id="TIGR01034">
    <property type="entry name" value="metK"/>
    <property type="match status" value="1"/>
</dbReference>
<feature type="binding site" evidence="10">
    <location>
        <position position="20"/>
    </location>
    <ligand>
        <name>Mg(2+)</name>
        <dbReference type="ChEBI" id="CHEBI:18420"/>
    </ligand>
</feature>
<evidence type="ECO:0000256" key="3">
    <source>
        <dbReference type="ARBA" id="ARBA00022563"/>
    </source>
</evidence>
<evidence type="ECO:0000256" key="8">
    <source>
        <dbReference type="ARBA" id="ARBA00022842"/>
    </source>
</evidence>
<sequence>MNMKNRHLFTSESVTEGHPDKISDQISDAVLDEILKEDPNARVACETTVTTGMVLVSGEISTNTYVDIPAIVRQTIKDIGYTRAKYGFDAETCAVLTAIDEQSPDIASGVDQAFEARQGQMTDEEIASIGAGDQGLMFGFASDETEELMPLPISLAHKLSKRLADVRKEGLLNYLRPDGKTQVTIEYDENGNPIRVDTIVISTQHHQKMTIEQIKKDMVEYVIRPVVSPNLLDERTKYFINPTGRFVIGGPQGDVGLTGRKIIVDTYGGYARHGGGAFSGKDATKVDRSAAYAARYVAKNIVAAKLAKTCEVQLAYAIGVAEPVSITINTFGTGVVNENILVEAIRELFDLRPAGIIRMLDLKKPIFKQTAAYGHFGRTDILFPWEKTDKVEELKALTLK</sequence>
<protein>
    <recommendedName>
        <fullName evidence="10">S-adenosylmethionine synthase</fullName>
        <shortName evidence="10">AdoMet synthase</shortName>
        <ecNumber evidence="10">2.5.1.6</ecNumber>
    </recommendedName>
    <alternativeName>
        <fullName evidence="10">MAT</fullName>
    </alternativeName>
    <alternativeName>
        <fullName evidence="10">Methionine adenosyltransferase</fullName>
    </alternativeName>
</protein>
<feature type="binding site" description="in other chain" evidence="10">
    <location>
        <position position="285"/>
    </location>
    <ligand>
        <name>L-methionine</name>
        <dbReference type="ChEBI" id="CHEBI:57844"/>
        <note>ligand shared between two neighboring subunits</note>
    </ligand>
</feature>
<dbReference type="PROSITE" id="PS00376">
    <property type="entry name" value="ADOMET_SYNTHASE_1"/>
    <property type="match status" value="1"/>
</dbReference>
<keyword evidence="3 10" id="KW-0554">One-carbon metabolism</keyword>
<proteinExistence type="inferred from homology"/>
<comment type="pathway">
    <text evidence="1 10">Amino-acid biosynthesis; S-adenosyl-L-methionine biosynthesis; S-adenosyl-L-methionine from L-methionine: step 1/1.</text>
</comment>
<gene>
    <name evidence="10" type="primary">metK</name>
    <name evidence="17" type="ORF">J2Z81_001226</name>
</gene>
<feature type="binding site" description="in other chain" evidence="10">
    <location>
        <position position="59"/>
    </location>
    <ligand>
        <name>L-methionine</name>
        <dbReference type="ChEBI" id="CHEBI:57844"/>
        <note>ligand shared between two neighboring subunits</note>
    </ligand>
</feature>
<feature type="binding site" description="in other chain" evidence="10">
    <location>
        <begin position="245"/>
        <end position="246"/>
    </location>
    <ligand>
        <name>ATP</name>
        <dbReference type="ChEBI" id="CHEBI:30616"/>
        <note>ligand shared between two neighboring subunits</note>
    </ligand>
</feature>
<evidence type="ECO:0000313" key="17">
    <source>
        <dbReference type="EMBL" id="MBP2257278.1"/>
    </source>
</evidence>
<dbReference type="PANTHER" id="PTHR11964">
    <property type="entry name" value="S-ADENOSYLMETHIONINE SYNTHETASE"/>
    <property type="match status" value="1"/>
</dbReference>
<dbReference type="PIRSF" id="PIRSF000497">
    <property type="entry name" value="MAT"/>
    <property type="match status" value="1"/>
</dbReference>
<keyword evidence="4 10" id="KW-0808">Transferase</keyword>
<feature type="binding site" description="in other chain" evidence="10">
    <location>
        <position position="102"/>
    </location>
    <ligand>
        <name>L-methionine</name>
        <dbReference type="ChEBI" id="CHEBI:57844"/>
        <note>ligand shared between two neighboring subunits</note>
    </ligand>
</feature>
<evidence type="ECO:0000256" key="10">
    <source>
        <dbReference type="HAMAP-Rule" id="MF_00086"/>
    </source>
</evidence>
<dbReference type="HAMAP" id="MF_00086">
    <property type="entry name" value="S_AdoMet_synth1"/>
    <property type="match status" value="1"/>
</dbReference>
<reference evidence="17 18" key="1">
    <citation type="submission" date="2021-03" db="EMBL/GenBank/DDBJ databases">
        <title>Genomic Encyclopedia of Type Strains, Phase IV (KMG-IV): sequencing the most valuable type-strain genomes for metagenomic binning, comparative biology and taxonomic classification.</title>
        <authorList>
            <person name="Goeker M."/>
        </authorList>
    </citation>
    <scope>NUCLEOTIDE SEQUENCE [LARGE SCALE GENOMIC DNA]</scope>
    <source>
        <strain evidence="17 18">DSM 25790</strain>
    </source>
</reference>
<feature type="domain" description="S-adenosylmethionine synthetase central" evidence="15">
    <location>
        <begin position="129"/>
        <end position="246"/>
    </location>
</feature>
<dbReference type="EMBL" id="JAGIKX010000007">
    <property type="protein sequence ID" value="MBP2257278.1"/>
    <property type="molecule type" value="Genomic_DNA"/>
</dbReference>
<comment type="cofactor">
    <cofactor evidence="10">
        <name>K(+)</name>
        <dbReference type="ChEBI" id="CHEBI:29103"/>
    </cofactor>
    <text evidence="10">Binds 1 potassium ion per subunit.</text>
</comment>
<keyword evidence="6 10" id="KW-0547">Nucleotide-binding</keyword>
<evidence type="ECO:0000256" key="7">
    <source>
        <dbReference type="ARBA" id="ARBA00022840"/>
    </source>
</evidence>
<keyword evidence="8 10" id="KW-0460">Magnesium</keyword>
<dbReference type="RefSeq" id="WP_029269870.1">
    <property type="nucleotide sequence ID" value="NZ_JAGIKX010000007.1"/>
</dbReference>
<dbReference type="SUPFAM" id="SSF55973">
    <property type="entry name" value="S-adenosylmethionine synthetase"/>
    <property type="match status" value="3"/>
</dbReference>
<feature type="binding site" evidence="10">
    <location>
        <position position="254"/>
    </location>
    <ligand>
        <name>ATP</name>
        <dbReference type="ChEBI" id="CHEBI:30616"/>
        <note>ligand shared between two neighboring subunits</note>
    </ligand>
</feature>
<evidence type="ECO:0000256" key="13">
    <source>
        <dbReference type="SAM" id="MobiDB-lite"/>
    </source>
</evidence>
<feature type="region of interest" description="Disordered" evidence="13">
    <location>
        <begin position="1"/>
        <end position="21"/>
    </location>
</feature>
<evidence type="ECO:0000259" key="14">
    <source>
        <dbReference type="Pfam" id="PF00438"/>
    </source>
</evidence>
<comment type="subunit">
    <text evidence="10">Homotetramer; dimer of dimers.</text>
</comment>
<feature type="binding site" description="in other chain" evidence="10">
    <location>
        <begin position="178"/>
        <end position="180"/>
    </location>
    <ligand>
        <name>ATP</name>
        <dbReference type="ChEBI" id="CHEBI:30616"/>
        <note>ligand shared between two neighboring subunits</note>
    </ligand>
</feature>
<dbReference type="InterPro" id="IPR022630">
    <property type="entry name" value="S-AdoMet_synt_C"/>
</dbReference>
<dbReference type="Gene3D" id="3.30.300.10">
    <property type="match status" value="3"/>
</dbReference>
<dbReference type="Pfam" id="PF02772">
    <property type="entry name" value="S-AdoMet_synt_M"/>
    <property type="match status" value="1"/>
</dbReference>
<evidence type="ECO:0000313" key="18">
    <source>
        <dbReference type="Proteomes" id="UP001519294"/>
    </source>
</evidence>
<dbReference type="InterPro" id="IPR022636">
    <property type="entry name" value="S-AdoMet_synthetase_sfam"/>
</dbReference>
<dbReference type="InterPro" id="IPR022631">
    <property type="entry name" value="ADOMET_SYNTHASE_CS"/>
</dbReference>
<comment type="similarity">
    <text evidence="2 10 12">Belongs to the AdoMet synthase family.</text>
</comment>
<comment type="subcellular location">
    <subcellularLocation>
        <location evidence="10 11">Cytoplasm</location>
    </subcellularLocation>
</comment>
<dbReference type="InterPro" id="IPR022629">
    <property type="entry name" value="S-AdoMet_synt_central"/>
</dbReference>
<evidence type="ECO:0000256" key="11">
    <source>
        <dbReference type="RuleBase" id="RU000542"/>
    </source>
</evidence>
<feature type="domain" description="S-adenosylmethionine synthetase C-terminal" evidence="16">
    <location>
        <begin position="248"/>
        <end position="387"/>
    </location>
</feature>
<feature type="binding site" evidence="10">
    <location>
        <position position="281"/>
    </location>
    <ligand>
        <name>ATP</name>
        <dbReference type="ChEBI" id="CHEBI:30616"/>
        <note>ligand shared between two neighboring subunits</note>
    </ligand>
</feature>
<evidence type="ECO:0000256" key="6">
    <source>
        <dbReference type="ARBA" id="ARBA00022741"/>
    </source>
</evidence>
<dbReference type="EC" id="2.5.1.6" evidence="10"/>
<name>A0ABS4S701_9BACI</name>
<evidence type="ECO:0000256" key="9">
    <source>
        <dbReference type="ARBA" id="ARBA00022958"/>
    </source>
</evidence>
<feature type="binding site" description="in other chain" evidence="10">
    <location>
        <position position="18"/>
    </location>
    <ligand>
        <name>ATP</name>
        <dbReference type="ChEBI" id="CHEBI:30616"/>
        <note>ligand shared between two neighboring subunits</note>
    </ligand>
</feature>
<evidence type="ECO:0000259" key="16">
    <source>
        <dbReference type="Pfam" id="PF02773"/>
    </source>
</evidence>
<feature type="binding site" description="in other chain" evidence="10">
    <location>
        <begin position="260"/>
        <end position="261"/>
    </location>
    <ligand>
        <name>ATP</name>
        <dbReference type="ChEBI" id="CHEBI:30616"/>
        <note>ligand shared between two neighboring subunits</note>
    </ligand>
</feature>
<organism evidence="17 18">
    <name type="scientific">Virgibacillus alimentarius</name>
    <dbReference type="NCBI Taxonomy" id="698769"/>
    <lineage>
        <taxon>Bacteria</taxon>
        <taxon>Bacillati</taxon>
        <taxon>Bacillota</taxon>
        <taxon>Bacilli</taxon>
        <taxon>Bacillales</taxon>
        <taxon>Bacillaceae</taxon>
        <taxon>Virgibacillus</taxon>
    </lineage>
</organism>
<comment type="function">
    <text evidence="10">Catalyzes the formation of S-adenosylmethionine (AdoMet) from methionine and ATP. The overall synthetic reaction is composed of two sequential steps, AdoMet formation and the subsequent tripolyphosphate hydrolysis which occurs prior to release of AdoMet from the enzyme.</text>
</comment>
<comment type="cofactor">
    <cofactor evidence="10">
        <name>Mg(2+)</name>
        <dbReference type="ChEBI" id="CHEBI:18420"/>
    </cofactor>
    <text evidence="10">Binds 2 divalent ions per subunit.</text>
</comment>
<dbReference type="GO" id="GO:0004478">
    <property type="term" value="F:methionine adenosyltransferase activity"/>
    <property type="evidence" value="ECO:0007669"/>
    <property type="project" value="UniProtKB-EC"/>
</dbReference>
<feature type="domain" description="S-adenosylmethionine synthetase N-terminal" evidence="14">
    <location>
        <begin position="7"/>
        <end position="104"/>
    </location>
</feature>
<evidence type="ECO:0000256" key="12">
    <source>
        <dbReference type="RuleBase" id="RU004462"/>
    </source>
</evidence>